<evidence type="ECO:0000256" key="3">
    <source>
        <dbReference type="ARBA" id="ARBA00023015"/>
    </source>
</evidence>
<reference evidence="10" key="1">
    <citation type="submission" date="2016-02" db="EMBL/GenBank/DDBJ databases">
        <title>WGS assembly of Manihot esculenta.</title>
        <authorList>
            <person name="Bredeson J.V."/>
            <person name="Prochnik S.E."/>
            <person name="Lyons J.B."/>
            <person name="Schmutz J."/>
            <person name="Grimwood J."/>
            <person name="Vrebalov J."/>
            <person name="Bart R.S."/>
            <person name="Amuge T."/>
            <person name="Ferguson M.E."/>
            <person name="Green R."/>
            <person name="Putnam N."/>
            <person name="Stites J."/>
            <person name="Rounsley S."/>
            <person name="Rokhsar D.S."/>
        </authorList>
    </citation>
    <scope>NUCLEOTIDE SEQUENCE [LARGE SCALE GENOMIC DNA]</scope>
    <source>
        <tissue evidence="10">Leaf</tissue>
    </source>
</reference>
<keyword evidence="4" id="KW-0238">DNA-binding</keyword>
<keyword evidence="6" id="KW-0539">Nucleus</keyword>
<dbReference type="Gene3D" id="1.10.10.60">
    <property type="entry name" value="Homeodomain-like"/>
    <property type="match status" value="2"/>
</dbReference>
<evidence type="ECO:0000313" key="10">
    <source>
        <dbReference type="EMBL" id="OAY21885.1"/>
    </source>
</evidence>
<feature type="compositionally biased region" description="Basic and acidic residues" evidence="7">
    <location>
        <begin position="22"/>
        <end position="35"/>
    </location>
</feature>
<evidence type="ECO:0000259" key="9">
    <source>
        <dbReference type="PROSITE" id="PS51294"/>
    </source>
</evidence>
<dbReference type="AlphaFoldDB" id="A0A199UAV1"/>
<sequence length="314" mass="35555">MRVVANMPSSSSPPPPSLSKKSSNDDHNDHSDQLRRGPWTLDEDNLLVHCIARHGEGRWNLLAKRAGLRRTGKSCRLRWLNYLKPDVKRGNLTPQEQLLILDLHSKWGNRWSKIARYLPGRTDNEIKNYWRTRVQKQAKNLKIDANSSAFQEIIRYVWIPRLLQKIEGSSTSSSPSSSLSTYPTVSDQPVNCSAPDLPPPPPPQQEVSGHHQGHVDHNSDSEHGSNSCISSTESMNRSQISELSEYPASPFHSMCTFQKDSFYVDNLDTMTLATLSVTEGGFQNSTCEPHVSESNWVEYDFGDNMWNMDEFMAI</sequence>
<dbReference type="SUPFAM" id="SSF46689">
    <property type="entry name" value="Homeodomain-like"/>
    <property type="match status" value="1"/>
</dbReference>
<feature type="compositionally biased region" description="Polar residues" evidence="7">
    <location>
        <begin position="224"/>
        <end position="241"/>
    </location>
</feature>
<dbReference type="PROSITE" id="PS50090">
    <property type="entry name" value="MYB_LIKE"/>
    <property type="match status" value="2"/>
</dbReference>
<evidence type="ECO:0000259" key="8">
    <source>
        <dbReference type="PROSITE" id="PS50090"/>
    </source>
</evidence>
<gene>
    <name evidence="10" type="ORF">MANES_S048300</name>
</gene>
<proteinExistence type="predicted"/>
<dbReference type="GO" id="GO:0003700">
    <property type="term" value="F:DNA-binding transcription factor activity"/>
    <property type="evidence" value="ECO:0007669"/>
    <property type="project" value="InterPro"/>
</dbReference>
<dbReference type="OMA" id="NDNAYEM"/>
<feature type="compositionally biased region" description="Low complexity" evidence="7">
    <location>
        <begin position="169"/>
        <end position="186"/>
    </location>
</feature>
<evidence type="ECO:0000256" key="7">
    <source>
        <dbReference type="SAM" id="MobiDB-lite"/>
    </source>
</evidence>
<feature type="domain" description="HTH myb-type" evidence="9">
    <location>
        <begin position="31"/>
        <end position="83"/>
    </location>
</feature>
<dbReference type="CDD" id="cd00167">
    <property type="entry name" value="SANT"/>
    <property type="match status" value="2"/>
</dbReference>
<dbReference type="SMR" id="A0A199UAV1"/>
<dbReference type="InterPro" id="IPR044676">
    <property type="entry name" value="EOBI/EOBII-like_plant"/>
</dbReference>
<dbReference type="Gramene" id="Manes.01G011113.1.v8.1">
    <property type="protein sequence ID" value="Manes.01G011113.1.v8.1.CDS"/>
    <property type="gene ID" value="Manes.01G011113.v8.1"/>
</dbReference>
<feature type="region of interest" description="Disordered" evidence="7">
    <location>
        <begin position="1"/>
        <end position="36"/>
    </location>
</feature>
<feature type="region of interest" description="Disordered" evidence="7">
    <location>
        <begin position="168"/>
        <end position="241"/>
    </location>
</feature>
<evidence type="ECO:0000256" key="6">
    <source>
        <dbReference type="ARBA" id="ARBA00023242"/>
    </source>
</evidence>
<dbReference type="FunFam" id="1.10.10.60:FF:000107">
    <property type="entry name" value="MYB transcription factor"/>
    <property type="match status" value="1"/>
</dbReference>
<feature type="compositionally biased region" description="Basic and acidic residues" evidence="7">
    <location>
        <begin position="213"/>
        <end position="223"/>
    </location>
</feature>
<feature type="domain" description="HTH myb-type" evidence="9">
    <location>
        <begin position="84"/>
        <end position="138"/>
    </location>
</feature>
<dbReference type="PROSITE" id="PS51294">
    <property type="entry name" value="HTH_MYB"/>
    <property type="match status" value="2"/>
</dbReference>
<feature type="domain" description="Myb-like" evidence="8">
    <location>
        <begin position="31"/>
        <end position="83"/>
    </location>
</feature>
<keyword evidence="2" id="KW-0677">Repeat</keyword>
<keyword evidence="3" id="KW-0805">Transcription regulation</keyword>
<evidence type="ECO:0000256" key="4">
    <source>
        <dbReference type="ARBA" id="ARBA00023125"/>
    </source>
</evidence>
<keyword evidence="5" id="KW-0804">Transcription</keyword>
<name>A0A199UAV1_MANES</name>
<evidence type="ECO:0000256" key="5">
    <source>
        <dbReference type="ARBA" id="ARBA00023163"/>
    </source>
</evidence>
<evidence type="ECO:0008006" key="11">
    <source>
        <dbReference type="Google" id="ProtNLM"/>
    </source>
</evidence>
<protein>
    <recommendedName>
        <fullName evidence="11">MYB family protein</fullName>
    </recommendedName>
</protein>
<accession>A0A199UAV1</accession>
<comment type="subcellular location">
    <subcellularLocation>
        <location evidence="1">Nucleus</location>
    </subcellularLocation>
</comment>
<dbReference type="PANTHER" id="PTHR45675">
    <property type="entry name" value="MYB TRANSCRIPTION FACTOR-RELATED-RELATED"/>
    <property type="match status" value="1"/>
</dbReference>
<dbReference type="InterPro" id="IPR017930">
    <property type="entry name" value="Myb_dom"/>
</dbReference>
<feature type="domain" description="Myb-like" evidence="8">
    <location>
        <begin position="84"/>
        <end position="134"/>
    </location>
</feature>
<dbReference type="SMART" id="SM00717">
    <property type="entry name" value="SANT"/>
    <property type="match status" value="2"/>
</dbReference>
<organism evidence="10">
    <name type="scientific">Manihot esculenta</name>
    <name type="common">Cassava</name>
    <name type="synonym">Jatropha manihot</name>
    <dbReference type="NCBI Taxonomy" id="3983"/>
    <lineage>
        <taxon>Eukaryota</taxon>
        <taxon>Viridiplantae</taxon>
        <taxon>Streptophyta</taxon>
        <taxon>Embryophyta</taxon>
        <taxon>Tracheophyta</taxon>
        <taxon>Spermatophyta</taxon>
        <taxon>Magnoliopsida</taxon>
        <taxon>eudicotyledons</taxon>
        <taxon>Gunneridae</taxon>
        <taxon>Pentapetalae</taxon>
        <taxon>rosids</taxon>
        <taxon>fabids</taxon>
        <taxon>Malpighiales</taxon>
        <taxon>Euphorbiaceae</taxon>
        <taxon>Crotonoideae</taxon>
        <taxon>Manihoteae</taxon>
        <taxon>Manihot</taxon>
    </lineage>
</organism>
<dbReference type="GO" id="GO:0043565">
    <property type="term" value="F:sequence-specific DNA binding"/>
    <property type="evidence" value="ECO:0007669"/>
    <property type="project" value="InterPro"/>
</dbReference>
<dbReference type="PANTHER" id="PTHR45675:SF117">
    <property type="entry name" value="MYB-RELATED PROTEIN MYBAS2-LIKE"/>
    <property type="match status" value="1"/>
</dbReference>
<evidence type="ECO:0000256" key="2">
    <source>
        <dbReference type="ARBA" id="ARBA00022737"/>
    </source>
</evidence>
<dbReference type="OrthoDB" id="2143914at2759"/>
<dbReference type="InterPro" id="IPR009057">
    <property type="entry name" value="Homeodomain-like_sf"/>
</dbReference>
<dbReference type="GO" id="GO:0005634">
    <property type="term" value="C:nucleus"/>
    <property type="evidence" value="ECO:0007669"/>
    <property type="project" value="UniProtKB-SubCell"/>
</dbReference>
<dbReference type="FunFam" id="1.10.10.60:FF:000011">
    <property type="entry name" value="Myb transcription factor"/>
    <property type="match status" value="1"/>
</dbReference>
<dbReference type="EMBL" id="KV450602">
    <property type="protein sequence ID" value="OAY21885.1"/>
    <property type="molecule type" value="Genomic_DNA"/>
</dbReference>
<evidence type="ECO:0000256" key="1">
    <source>
        <dbReference type="ARBA" id="ARBA00004123"/>
    </source>
</evidence>
<dbReference type="InterPro" id="IPR001005">
    <property type="entry name" value="SANT/Myb"/>
</dbReference>
<dbReference type="Pfam" id="PF00249">
    <property type="entry name" value="Myb_DNA-binding"/>
    <property type="match status" value="2"/>
</dbReference>